<dbReference type="AlphaFoldDB" id="A0A8K0KYB5"/>
<evidence type="ECO:0008006" key="9">
    <source>
        <dbReference type="Google" id="ProtNLM"/>
    </source>
</evidence>
<name>A0A8K0KYB5_9PEZI</name>
<evidence type="ECO:0000313" key="8">
    <source>
        <dbReference type="Proteomes" id="UP000809789"/>
    </source>
</evidence>
<organism evidence="7 8">
    <name type="scientific">Elsinoe batatas</name>
    <dbReference type="NCBI Taxonomy" id="2601811"/>
    <lineage>
        <taxon>Eukaryota</taxon>
        <taxon>Fungi</taxon>
        <taxon>Dikarya</taxon>
        <taxon>Ascomycota</taxon>
        <taxon>Pezizomycotina</taxon>
        <taxon>Dothideomycetes</taxon>
        <taxon>Dothideomycetidae</taxon>
        <taxon>Myriangiales</taxon>
        <taxon>Elsinoaceae</taxon>
        <taxon>Elsinoe</taxon>
    </lineage>
</organism>
<keyword evidence="4" id="KW-0677">Repeat</keyword>
<feature type="compositionally biased region" description="Low complexity" evidence="6">
    <location>
        <begin position="731"/>
        <end position="744"/>
    </location>
</feature>
<dbReference type="InterPro" id="IPR038739">
    <property type="entry name" value="ARMC8/Vid28"/>
</dbReference>
<comment type="caution">
    <text evidence="7">The sequence shown here is derived from an EMBL/GenBank/DDBJ whole genome shotgun (WGS) entry which is preliminary data.</text>
</comment>
<accession>A0A8K0KYB5</accession>
<evidence type="ECO:0000256" key="6">
    <source>
        <dbReference type="SAM" id="MobiDB-lite"/>
    </source>
</evidence>
<keyword evidence="5" id="KW-0539">Nucleus</keyword>
<reference evidence="7" key="1">
    <citation type="submission" date="2021-07" db="EMBL/GenBank/DDBJ databases">
        <title>Elsinoe batatas strain:CRI-CJ2 Genome sequencing and assembly.</title>
        <authorList>
            <person name="Huang L."/>
        </authorList>
    </citation>
    <scope>NUCLEOTIDE SEQUENCE</scope>
    <source>
        <strain evidence="7">CRI-CJ2</strain>
    </source>
</reference>
<dbReference type="PANTHER" id="PTHR15651:SF7">
    <property type="entry name" value="ARMADILLO REPEAT-CONTAINING PROTEIN 8"/>
    <property type="match status" value="1"/>
</dbReference>
<dbReference type="GO" id="GO:0043161">
    <property type="term" value="P:proteasome-mediated ubiquitin-dependent protein catabolic process"/>
    <property type="evidence" value="ECO:0007669"/>
    <property type="project" value="TreeGrafter"/>
</dbReference>
<keyword evidence="3" id="KW-0963">Cytoplasm</keyword>
<evidence type="ECO:0000313" key="7">
    <source>
        <dbReference type="EMBL" id="KAG8624216.1"/>
    </source>
</evidence>
<sequence length="994" mass="106415">MDAALLQSPGDISTALELDAQVQHLRRIKNEVVGHGLRKELVVTNGILAKLEDVLTAAGKSIGKRQDDTGTDQWTTDHEVQLQATQIIDSLAIGGPAFVSPILLSNVVVHLFNNIVDVPLRISIASLRALNSLASSSALGDFSLSSTRPSPLAIQAFSKTNCQRLLRLLKASSRTIDGKQRIDLAAGLIATACNDDHSRASLTKAGTLEALAALLADSTLMDTRTLKSMVYGSQPTRLPTRTIGKVLNALAAIVRNSNYRCFRVIVASPLQRAFIGSSHNKERNDNGAMVEAQLPKILAPMSKSVSFGSPQFPTLHSTFEKLPHELSGTVTTTDPFCSWLIYLARTLDMPSCRLAALRLLALFNAAFGLHHFAATSMIGSQNTIRGRERQVGLLALPIAVKLVQDAVTTLNLPNDTSEDTRILREEACGVLASLIKTSSELQKAAVEAGAIKHVSLMLRKSFDPVNIARPMWSAQQKDSIASSSVPSAQMGEAALPSEIAHIMKVRAGALRAVAAIAQREDTHRKALIDQGMVSYVIDSLSPITEAAISSFTSASIVCNFNTVPVLVAACEAAKSLARSVSLLRTSLIDAGIAKPILALLHYADSDVQVAATSVCCNLVLDFSPMRTDLLDAGAIKLFSEHARQSNPALRVTSLWALKHLVLGAPRETRVEVLEELGPGWLVQAISGTPSSDAPTATTPLGMSTSNALGEQVDILNAPSTPEMELDPPCPSSGSSSPNPAGDSSTPPTSAIRSTLKPNMSPLTALRILRDRENNPALQFRQEELDIQEQALDFIRNLINGDDSTLMLDHLNAVIGLTRIFDLLHTKLEPRDLSPSARLSASLNARGTMSLSLSPGPGGDTVSPPPSVPDALALSSINVLVHIAATSARYRQLVIAQKSLLRSLLPFFQHRDGRIRVACLWLVINLTWVEDQSDRDDARKRAMELRALGVEEKTRALLGDGELDVRERCKVAGRQMDELLVGTGGGGPGGGGRGR</sequence>
<protein>
    <recommendedName>
        <fullName evidence="9">Armadillo repeat-containing protein 8</fullName>
    </recommendedName>
</protein>
<dbReference type="InterPro" id="IPR016024">
    <property type="entry name" value="ARM-type_fold"/>
</dbReference>
<feature type="region of interest" description="Disordered" evidence="6">
    <location>
        <begin position="718"/>
        <end position="756"/>
    </location>
</feature>
<comment type="subcellular location">
    <subcellularLocation>
        <location evidence="2">Cytoplasm</location>
    </subcellularLocation>
    <subcellularLocation>
        <location evidence="1">Nucleus</location>
    </subcellularLocation>
</comment>
<dbReference type="GO" id="GO:0034657">
    <property type="term" value="C:GID complex"/>
    <property type="evidence" value="ECO:0007669"/>
    <property type="project" value="TreeGrafter"/>
</dbReference>
<evidence type="ECO:0000256" key="5">
    <source>
        <dbReference type="ARBA" id="ARBA00023242"/>
    </source>
</evidence>
<gene>
    <name evidence="7" type="ORF">KVT40_009192</name>
</gene>
<dbReference type="Proteomes" id="UP000809789">
    <property type="component" value="Unassembled WGS sequence"/>
</dbReference>
<dbReference type="SUPFAM" id="SSF48371">
    <property type="entry name" value="ARM repeat"/>
    <property type="match status" value="1"/>
</dbReference>
<dbReference type="Gene3D" id="1.25.10.10">
    <property type="entry name" value="Leucine-rich Repeat Variant"/>
    <property type="match status" value="3"/>
</dbReference>
<keyword evidence="8" id="KW-1185">Reference proteome</keyword>
<evidence type="ECO:0000256" key="2">
    <source>
        <dbReference type="ARBA" id="ARBA00004496"/>
    </source>
</evidence>
<dbReference type="OrthoDB" id="5559898at2759"/>
<evidence type="ECO:0000256" key="1">
    <source>
        <dbReference type="ARBA" id="ARBA00004123"/>
    </source>
</evidence>
<dbReference type="GO" id="GO:0005634">
    <property type="term" value="C:nucleus"/>
    <property type="evidence" value="ECO:0007669"/>
    <property type="project" value="UniProtKB-SubCell"/>
</dbReference>
<evidence type="ECO:0000256" key="4">
    <source>
        <dbReference type="ARBA" id="ARBA00022737"/>
    </source>
</evidence>
<dbReference type="PANTHER" id="PTHR15651">
    <property type="entry name" value="ARMADILLO REPEAT-CONTAINING PROTEIN 8"/>
    <property type="match status" value="1"/>
</dbReference>
<dbReference type="InterPro" id="IPR011989">
    <property type="entry name" value="ARM-like"/>
</dbReference>
<dbReference type="GO" id="GO:0005737">
    <property type="term" value="C:cytoplasm"/>
    <property type="evidence" value="ECO:0007669"/>
    <property type="project" value="UniProtKB-SubCell"/>
</dbReference>
<proteinExistence type="predicted"/>
<evidence type="ECO:0000256" key="3">
    <source>
        <dbReference type="ARBA" id="ARBA00022490"/>
    </source>
</evidence>
<dbReference type="EMBL" id="JAESVG020000010">
    <property type="protein sequence ID" value="KAG8624216.1"/>
    <property type="molecule type" value="Genomic_DNA"/>
</dbReference>
<feature type="compositionally biased region" description="Polar residues" evidence="6">
    <location>
        <begin position="745"/>
        <end position="756"/>
    </location>
</feature>